<proteinExistence type="predicted"/>
<evidence type="ECO:0000313" key="2">
    <source>
        <dbReference type="Proteomes" id="UP000598467"/>
    </source>
</evidence>
<reference evidence="1" key="1">
    <citation type="submission" date="2020-05" db="EMBL/GenBank/DDBJ databases">
        <title>Identification of trans-AT polyketide cluster in two marine bacteria, producers of a novel glutaramide-containing polyketide sesbanimide D and analogs.</title>
        <authorList>
            <person name="Kacar D."/>
            <person name="Rodriguez P."/>
            <person name="Canedo L."/>
            <person name="Gonzalez E."/>
            <person name="Galan B."/>
            <person name="De La Calle F."/>
            <person name="Garcia J.L."/>
        </authorList>
    </citation>
    <scope>NUCLEOTIDE SEQUENCE</scope>
    <source>
        <strain evidence="1">PHM038</strain>
    </source>
</reference>
<evidence type="ECO:0000313" key="1">
    <source>
        <dbReference type="EMBL" id="MBD1546252.1"/>
    </source>
</evidence>
<sequence length="65" mass="6916">MFRSQDLPITKGTALAVVPSVFLFVASTMTKADDLKKTGGQAEAIFAAIPSLHLDRFSMEVGNAC</sequence>
<gene>
    <name evidence="1" type="ORF">HK439_08265</name>
</gene>
<dbReference type="AlphaFoldDB" id="A0A926NRW8"/>
<dbReference type="EMBL" id="JABFCZ010000008">
    <property type="protein sequence ID" value="MBD1546252.1"/>
    <property type="molecule type" value="Genomic_DNA"/>
</dbReference>
<name>A0A926NRW8_9HYPH</name>
<organism evidence="1 2">
    <name type="scientific">Roseibium aggregatum</name>
    <dbReference type="NCBI Taxonomy" id="187304"/>
    <lineage>
        <taxon>Bacteria</taxon>
        <taxon>Pseudomonadati</taxon>
        <taxon>Pseudomonadota</taxon>
        <taxon>Alphaproteobacteria</taxon>
        <taxon>Hyphomicrobiales</taxon>
        <taxon>Stappiaceae</taxon>
        <taxon>Roseibium</taxon>
    </lineage>
</organism>
<accession>A0A926NRW8</accession>
<comment type="caution">
    <text evidence="1">The sequence shown here is derived from an EMBL/GenBank/DDBJ whole genome shotgun (WGS) entry which is preliminary data.</text>
</comment>
<dbReference type="RefSeq" id="WP_190290927.1">
    <property type="nucleotide sequence ID" value="NZ_JABFCZ010000008.1"/>
</dbReference>
<protein>
    <submittedName>
        <fullName evidence="1">Uncharacterized protein</fullName>
    </submittedName>
</protein>
<dbReference type="Proteomes" id="UP000598467">
    <property type="component" value="Unassembled WGS sequence"/>
</dbReference>